<organism evidence="1">
    <name type="scientific">marine sediment metagenome</name>
    <dbReference type="NCBI Taxonomy" id="412755"/>
    <lineage>
        <taxon>unclassified sequences</taxon>
        <taxon>metagenomes</taxon>
        <taxon>ecological metagenomes</taxon>
    </lineage>
</organism>
<protein>
    <submittedName>
        <fullName evidence="1">Uncharacterized protein</fullName>
    </submittedName>
</protein>
<gene>
    <name evidence="1" type="ORF">LCGC14_1178920</name>
</gene>
<evidence type="ECO:0000313" key="1">
    <source>
        <dbReference type="EMBL" id="KKM96348.1"/>
    </source>
</evidence>
<name>A0A0F9LSJ7_9ZZZZ</name>
<reference evidence="1" key="1">
    <citation type="journal article" date="2015" name="Nature">
        <title>Complex archaea that bridge the gap between prokaryotes and eukaryotes.</title>
        <authorList>
            <person name="Spang A."/>
            <person name="Saw J.H."/>
            <person name="Jorgensen S.L."/>
            <person name="Zaremba-Niedzwiedzka K."/>
            <person name="Martijn J."/>
            <person name="Lind A.E."/>
            <person name="van Eijk R."/>
            <person name="Schleper C."/>
            <person name="Guy L."/>
            <person name="Ettema T.J."/>
        </authorList>
    </citation>
    <scope>NUCLEOTIDE SEQUENCE</scope>
</reference>
<accession>A0A0F9LSJ7</accession>
<proteinExistence type="predicted"/>
<sequence>MVFDTRLEVLWYVASCPCRRPNCPCVVIEPSVALGLGIMFRTTAEHIVKLHNDSLRPKGG</sequence>
<comment type="caution">
    <text evidence="1">The sequence shown here is derived from an EMBL/GenBank/DDBJ whole genome shotgun (WGS) entry which is preliminary data.</text>
</comment>
<dbReference type="AlphaFoldDB" id="A0A0F9LSJ7"/>
<dbReference type="EMBL" id="LAZR01005893">
    <property type="protein sequence ID" value="KKM96348.1"/>
    <property type="molecule type" value="Genomic_DNA"/>
</dbReference>